<dbReference type="Proteomes" id="UP000257127">
    <property type="component" value="Unassembled WGS sequence"/>
</dbReference>
<reference evidence="1 2" key="1">
    <citation type="submission" date="2018-08" db="EMBL/GenBank/DDBJ databases">
        <title>The draft genome squence of Brumimicrobium sp. N62.</title>
        <authorList>
            <person name="Du Z.-J."/>
            <person name="Luo H.-R."/>
        </authorList>
    </citation>
    <scope>NUCLEOTIDE SEQUENCE [LARGE SCALE GENOMIC DNA]</scope>
    <source>
        <strain evidence="1 2">N62</strain>
    </source>
</reference>
<proteinExistence type="predicted"/>
<comment type="caution">
    <text evidence="1">The sequence shown here is derived from an EMBL/GenBank/DDBJ whole genome shotgun (WGS) entry which is preliminary data.</text>
</comment>
<keyword evidence="2" id="KW-1185">Reference proteome</keyword>
<evidence type="ECO:0000313" key="1">
    <source>
        <dbReference type="EMBL" id="RFC54323.1"/>
    </source>
</evidence>
<organism evidence="1 2">
    <name type="scientific">Brumimicrobium aurantiacum</name>
    <dbReference type="NCBI Taxonomy" id="1737063"/>
    <lineage>
        <taxon>Bacteria</taxon>
        <taxon>Pseudomonadati</taxon>
        <taxon>Bacteroidota</taxon>
        <taxon>Flavobacteriia</taxon>
        <taxon>Flavobacteriales</taxon>
        <taxon>Crocinitomicaceae</taxon>
        <taxon>Brumimicrobium</taxon>
    </lineage>
</organism>
<name>A0A3E1EXY3_9FLAO</name>
<evidence type="ECO:0000313" key="2">
    <source>
        <dbReference type="Proteomes" id="UP000257127"/>
    </source>
</evidence>
<sequence>MKAEKAILDTNYSDAVAIYDSLFKEYEFVFAKHIYTATQTAIENNDLEKAFDFIKKGALEGVKINEVDKDPILVKLKKDSRWEAFRLEYDSLRKIYIRNVNWEARNCINKMYDLDQEYRDKHELKPWNFMLKPFIRMKWNKVLGEMVNKELTPLIDSLGFPGERLVGLDEQWMHHKRRNDGLESTFGFFILIHYFSKPRDTSLNEMLYDEIKKGNILPEQYAALIDFQAEWGKGKFYKGIHYNQWHTTDQENSYAQIDYNRSEIGLENLEILELKRKRGFKIIKERNKGNVHHHIKLWHIGGY</sequence>
<accession>A0A3E1EXY3</accession>
<gene>
    <name evidence="1" type="ORF">DXU93_07800</name>
</gene>
<dbReference type="AlphaFoldDB" id="A0A3E1EXY3"/>
<dbReference type="EMBL" id="QURB01000004">
    <property type="protein sequence ID" value="RFC54323.1"/>
    <property type="molecule type" value="Genomic_DNA"/>
</dbReference>
<protein>
    <submittedName>
        <fullName evidence="1">Uncharacterized protein</fullName>
    </submittedName>
</protein>